<proteinExistence type="predicted"/>
<organism evidence="1 2">
    <name type="scientific">Thermaerobacillus caldiproteolyticus</name>
    <dbReference type="NCBI Taxonomy" id="247480"/>
    <lineage>
        <taxon>Bacteria</taxon>
        <taxon>Bacillati</taxon>
        <taxon>Bacillota</taxon>
        <taxon>Bacilli</taxon>
        <taxon>Bacillales</taxon>
        <taxon>Anoxybacillaceae</taxon>
        <taxon>Thermaerobacillus</taxon>
    </lineage>
</organism>
<dbReference type="GO" id="GO:0003677">
    <property type="term" value="F:DNA binding"/>
    <property type="evidence" value="ECO:0007669"/>
    <property type="project" value="UniProtKB-KW"/>
</dbReference>
<evidence type="ECO:0000313" key="2">
    <source>
        <dbReference type="Proteomes" id="UP000523087"/>
    </source>
</evidence>
<keyword evidence="1" id="KW-0238">DNA-binding</keyword>
<dbReference type="InterPro" id="IPR046118">
    <property type="entry name" value="DUF6115"/>
</dbReference>
<accession>A0A7V9Z3Q5</accession>
<comment type="caution">
    <text evidence="1">The sequence shown here is derived from an EMBL/GenBank/DDBJ whole genome shotgun (WGS) entry which is preliminary data.</text>
</comment>
<dbReference type="RefSeq" id="WP_181554412.1">
    <property type="nucleotide sequence ID" value="NZ_CP064060.1"/>
</dbReference>
<sequence>MMEYTMIALIGIAFVLFIFSFFAKDHMKNIEEQLDHLTLSLAQETYQIKKRLKVLEEELLMNEEEVVEIARKWPANSFSSEKERILALYKQGLSYEQIARESGLTLEEVKMILRGMTR</sequence>
<evidence type="ECO:0000313" key="1">
    <source>
        <dbReference type="EMBL" id="MBA2873484.1"/>
    </source>
</evidence>
<dbReference type="Pfam" id="PF19610">
    <property type="entry name" value="DUF6115"/>
    <property type="match status" value="1"/>
</dbReference>
<dbReference type="AlphaFoldDB" id="A0A7V9Z3Q5"/>
<gene>
    <name evidence="1" type="ORF">HNR31_000236</name>
</gene>
<keyword evidence="2" id="KW-1185">Reference proteome</keyword>
<reference evidence="1 2" key="1">
    <citation type="submission" date="2020-07" db="EMBL/GenBank/DDBJ databases">
        <title>Genomic Encyclopedia of Type Strains, Phase IV (KMG-IV): sequencing the most valuable type-strain genomes for metagenomic binning, comparative biology and taxonomic classification.</title>
        <authorList>
            <person name="Goeker M."/>
        </authorList>
    </citation>
    <scope>NUCLEOTIDE SEQUENCE [LARGE SCALE GENOMIC DNA]</scope>
    <source>
        <strain evidence="1 2">DSM 15730</strain>
    </source>
</reference>
<protein>
    <submittedName>
        <fullName evidence="1">DNA-binding NarL/FixJ family response regulator</fullName>
    </submittedName>
</protein>
<dbReference type="Proteomes" id="UP000523087">
    <property type="component" value="Unassembled WGS sequence"/>
</dbReference>
<name>A0A7V9Z3Q5_9BACL</name>
<dbReference type="EMBL" id="JACDUT010000001">
    <property type="protein sequence ID" value="MBA2873484.1"/>
    <property type="molecule type" value="Genomic_DNA"/>
</dbReference>